<dbReference type="WBParaSite" id="jg19889">
    <property type="protein sequence ID" value="jg19889"/>
    <property type="gene ID" value="jg19889"/>
</dbReference>
<protein>
    <submittedName>
        <fullName evidence="3">Uncharacterized protein</fullName>
    </submittedName>
</protein>
<evidence type="ECO:0000313" key="3">
    <source>
        <dbReference type="WBParaSite" id="jg19889"/>
    </source>
</evidence>
<feature type="compositionally biased region" description="Basic and acidic residues" evidence="1">
    <location>
        <begin position="21"/>
        <end position="48"/>
    </location>
</feature>
<keyword evidence="2" id="KW-1185">Reference proteome</keyword>
<name>A0A915DH96_9BILA</name>
<evidence type="ECO:0000313" key="2">
    <source>
        <dbReference type="Proteomes" id="UP000887574"/>
    </source>
</evidence>
<feature type="region of interest" description="Disordered" evidence="1">
    <location>
        <begin position="1"/>
        <end position="59"/>
    </location>
</feature>
<evidence type="ECO:0000256" key="1">
    <source>
        <dbReference type="SAM" id="MobiDB-lite"/>
    </source>
</evidence>
<proteinExistence type="predicted"/>
<sequence length="72" mass="8074">MRVRKSDIDVEDDETAPMLANHDRLSSKVHSSEAIEMTDTRNGEKRQPTVENTRTTDTSILKSIRLGSPACM</sequence>
<reference evidence="3" key="1">
    <citation type="submission" date="2022-11" db="UniProtKB">
        <authorList>
            <consortium name="WormBaseParasite"/>
        </authorList>
    </citation>
    <scope>IDENTIFICATION</scope>
</reference>
<dbReference type="AlphaFoldDB" id="A0A915DH96"/>
<dbReference type="Proteomes" id="UP000887574">
    <property type="component" value="Unplaced"/>
</dbReference>
<accession>A0A915DH96</accession>
<feature type="compositionally biased region" description="Polar residues" evidence="1">
    <location>
        <begin position="49"/>
        <end position="59"/>
    </location>
</feature>
<organism evidence="2 3">
    <name type="scientific">Ditylenchus dipsaci</name>
    <dbReference type="NCBI Taxonomy" id="166011"/>
    <lineage>
        <taxon>Eukaryota</taxon>
        <taxon>Metazoa</taxon>
        <taxon>Ecdysozoa</taxon>
        <taxon>Nematoda</taxon>
        <taxon>Chromadorea</taxon>
        <taxon>Rhabditida</taxon>
        <taxon>Tylenchina</taxon>
        <taxon>Tylenchomorpha</taxon>
        <taxon>Sphaerularioidea</taxon>
        <taxon>Anguinidae</taxon>
        <taxon>Anguininae</taxon>
        <taxon>Ditylenchus</taxon>
    </lineage>
</organism>